<feature type="domain" description="UBZ2-type" evidence="2">
    <location>
        <begin position="176"/>
        <end position="212"/>
    </location>
</feature>
<evidence type="ECO:0000313" key="3">
    <source>
        <dbReference type="EMBL" id="KAJ7421474.1"/>
    </source>
</evidence>
<feature type="compositionally biased region" description="Basic and acidic residues" evidence="1">
    <location>
        <begin position="55"/>
        <end position="74"/>
    </location>
</feature>
<proteinExistence type="predicted"/>
<comment type="caution">
    <text evidence="3">The sequence shown here is derived from an EMBL/GenBank/DDBJ whole genome shotgun (WGS) entry which is preliminary data.</text>
</comment>
<evidence type="ECO:0000256" key="1">
    <source>
        <dbReference type="SAM" id="MobiDB-lite"/>
    </source>
</evidence>
<gene>
    <name evidence="3" type="primary">FAAP20</name>
    <name evidence="3" type="ORF">WISP_42630</name>
</gene>
<dbReference type="PROSITE" id="PS51906">
    <property type="entry name" value="ZF_UBZ2"/>
    <property type="match status" value="1"/>
</dbReference>
<protein>
    <submittedName>
        <fullName evidence="3">Fanconi anemia core complex-associated protein 20</fullName>
    </submittedName>
</protein>
<evidence type="ECO:0000313" key="4">
    <source>
        <dbReference type="Proteomes" id="UP001145742"/>
    </source>
</evidence>
<accession>A0ABQ9DGD6</accession>
<dbReference type="InterPro" id="IPR031490">
    <property type="entry name" value="UBZ2_FAAP20"/>
</dbReference>
<feature type="compositionally biased region" description="Polar residues" evidence="1">
    <location>
        <begin position="22"/>
        <end position="33"/>
    </location>
</feature>
<feature type="region of interest" description="Disordered" evidence="1">
    <location>
        <begin position="1"/>
        <end position="169"/>
    </location>
</feature>
<keyword evidence="4" id="KW-1185">Reference proteome</keyword>
<feature type="compositionally biased region" description="Polar residues" evidence="1">
    <location>
        <begin position="93"/>
        <end position="110"/>
    </location>
</feature>
<reference evidence="3" key="1">
    <citation type="submission" date="2019-10" db="EMBL/GenBank/DDBJ databases">
        <authorList>
            <person name="Soares A.E.R."/>
            <person name="Aleixo A."/>
            <person name="Schneider P."/>
            <person name="Miyaki C.Y."/>
            <person name="Schneider M.P."/>
            <person name="Mello C."/>
            <person name="Vasconcelos A.T.R."/>
        </authorList>
    </citation>
    <scope>NUCLEOTIDE SEQUENCE</scope>
    <source>
        <tissue evidence="3">Muscle</tissue>
    </source>
</reference>
<dbReference type="InterPro" id="IPR052689">
    <property type="entry name" value="FA_core_complex_assoc"/>
</dbReference>
<dbReference type="PANTHER" id="PTHR37862:SF1">
    <property type="entry name" value="FANCONI ANEMIA CORE COMPLEX-ASSOCIATED PROTEIN 20"/>
    <property type="match status" value="1"/>
</dbReference>
<dbReference type="Pfam" id="PF15750">
    <property type="entry name" value="UBZ_FAAP20"/>
    <property type="match status" value="1"/>
</dbReference>
<organism evidence="3 4">
    <name type="scientific">Willisornis vidua</name>
    <name type="common">Xingu scale-backed antbird</name>
    <dbReference type="NCBI Taxonomy" id="1566151"/>
    <lineage>
        <taxon>Eukaryota</taxon>
        <taxon>Metazoa</taxon>
        <taxon>Chordata</taxon>
        <taxon>Craniata</taxon>
        <taxon>Vertebrata</taxon>
        <taxon>Euteleostomi</taxon>
        <taxon>Archelosauria</taxon>
        <taxon>Archosauria</taxon>
        <taxon>Dinosauria</taxon>
        <taxon>Saurischia</taxon>
        <taxon>Theropoda</taxon>
        <taxon>Coelurosauria</taxon>
        <taxon>Aves</taxon>
        <taxon>Neognathae</taxon>
        <taxon>Neoaves</taxon>
        <taxon>Telluraves</taxon>
        <taxon>Australaves</taxon>
        <taxon>Passeriformes</taxon>
        <taxon>Thamnophilidae</taxon>
        <taxon>Willisornis</taxon>
    </lineage>
</organism>
<dbReference type="PANTHER" id="PTHR37862">
    <property type="entry name" value="FANCONI ANEMIA CORE COMPLEX-ASSOCIATED PROTEIN 20"/>
    <property type="match status" value="1"/>
</dbReference>
<sequence length="212" mass="23012">MKDFQWVPFPPFHKEKHLNPKDLSSQQPTQSQSHESHPGQGQADKLCSLPSTAEKTCRGIDTDQAKTAVVEDTKGISTLEVSPESHKLPGHRSSAQPMAQSSIKAFSSQQHHTEAAQNRGENREGSGRKELQIQPPVGNIPAGQDRWVPAEKPGGSVPGAESCEKMENQSEGSSALDSCPMCLMQFSGTLSQLDIDGHLARCLSESAEDVMW</sequence>
<evidence type="ECO:0000259" key="2">
    <source>
        <dbReference type="PROSITE" id="PS51906"/>
    </source>
</evidence>
<dbReference type="Proteomes" id="UP001145742">
    <property type="component" value="Unassembled WGS sequence"/>
</dbReference>
<feature type="compositionally biased region" description="Basic and acidic residues" evidence="1">
    <location>
        <begin position="120"/>
        <end position="131"/>
    </location>
</feature>
<name>A0ABQ9DGD6_9PASS</name>
<dbReference type="EMBL" id="WHWB01033199">
    <property type="protein sequence ID" value="KAJ7421474.1"/>
    <property type="molecule type" value="Genomic_DNA"/>
</dbReference>